<dbReference type="AlphaFoldDB" id="A0A4R6RR47"/>
<feature type="transmembrane region" description="Helical" evidence="1">
    <location>
        <begin position="46"/>
        <end position="68"/>
    </location>
</feature>
<keyword evidence="1" id="KW-0472">Membrane</keyword>
<feature type="transmembrane region" description="Helical" evidence="1">
    <location>
        <begin position="136"/>
        <end position="156"/>
    </location>
</feature>
<feature type="transmembrane region" description="Helical" evidence="1">
    <location>
        <begin position="428"/>
        <end position="449"/>
    </location>
</feature>
<feature type="transmembrane region" description="Helical" evidence="1">
    <location>
        <begin position="498"/>
        <end position="526"/>
    </location>
</feature>
<feature type="transmembrane region" description="Helical" evidence="1">
    <location>
        <begin position="162"/>
        <end position="181"/>
    </location>
</feature>
<dbReference type="Proteomes" id="UP000295601">
    <property type="component" value="Unassembled WGS sequence"/>
</dbReference>
<accession>A0A4R6RR47</accession>
<feature type="transmembrane region" description="Helical" evidence="1">
    <location>
        <begin position="455"/>
        <end position="477"/>
    </location>
</feature>
<protein>
    <recommendedName>
        <fullName evidence="4">ABC-2 type transport system permease protein</fullName>
    </recommendedName>
</protein>
<feature type="transmembrane region" description="Helical" evidence="1">
    <location>
        <begin position="532"/>
        <end position="551"/>
    </location>
</feature>
<organism evidence="2 3">
    <name type="scientific">Leucobacter luti</name>
    <dbReference type="NCBI Taxonomy" id="340320"/>
    <lineage>
        <taxon>Bacteria</taxon>
        <taxon>Bacillati</taxon>
        <taxon>Actinomycetota</taxon>
        <taxon>Actinomycetes</taxon>
        <taxon>Micrococcales</taxon>
        <taxon>Microbacteriaceae</taxon>
        <taxon>Leucobacter</taxon>
    </lineage>
</organism>
<dbReference type="RefSeq" id="WP_133617863.1">
    <property type="nucleotide sequence ID" value="NZ_SNYA01000010.1"/>
</dbReference>
<feature type="transmembrane region" description="Helical" evidence="1">
    <location>
        <begin position="245"/>
        <end position="265"/>
    </location>
</feature>
<evidence type="ECO:0000313" key="3">
    <source>
        <dbReference type="Proteomes" id="UP000295601"/>
    </source>
</evidence>
<evidence type="ECO:0008006" key="4">
    <source>
        <dbReference type="Google" id="ProtNLM"/>
    </source>
</evidence>
<evidence type="ECO:0000313" key="2">
    <source>
        <dbReference type="EMBL" id="TDP89289.1"/>
    </source>
</evidence>
<feature type="transmembrane region" description="Helical" evidence="1">
    <location>
        <begin position="354"/>
        <end position="372"/>
    </location>
</feature>
<keyword evidence="1" id="KW-0812">Transmembrane</keyword>
<evidence type="ECO:0000256" key="1">
    <source>
        <dbReference type="SAM" id="Phobius"/>
    </source>
</evidence>
<feature type="transmembrane region" description="Helical" evidence="1">
    <location>
        <begin position="193"/>
        <end position="213"/>
    </location>
</feature>
<sequence>MSEAKTAVRTAERAVIRGPVARLRAVRLVRRGRGDRLSAGDVSYRIYLAVMLGIIVVAPLVRSSVLAAAPVLPSIGRDSAPLLAAGMTLLCAGAALLGSKGGPARAGLPQLDLLFTAAIPRWLLLLGTVARWYGSAALGGAVLGGMCAVALALGLADTPSAQISLGAGFALLGAGACLGVLMSGAQLLGQVGIRVRTCVALSLVALAAVQLAWGAGQSARTLWDPWSAAAQIWGHATDGSAPVPVQLWILGGSAAIVLLCALPLASRLDRDGLRAQAATWDSAKTFAVTGDPTAALARFGTPVRVGRSLMLKLGAEPARDVDTRAGSKPAPPGLWAALVKRDLLGILRTPARSLAALLGIVTAGLIWASLFVEPRDMLSSALLGAVVVLGTTLSLPAWCRGIATSAAGAGSPSLFPIAPGGLILRHTIAPLLLAVAALGAGAAVAAAVWPGEAAWSASATVPLIAVVAVMLRVAAALKGTIPLRLLAPVPTPAGDMSGLNVFIWSLDGPVIAVLAGAALGALWGGAGAGGGVVAPILLSAALLAVLGGWAYSRLRPSLSAQITEE</sequence>
<name>A0A4R6RR47_9MICO</name>
<feature type="transmembrane region" description="Helical" evidence="1">
    <location>
        <begin position="378"/>
        <end position="398"/>
    </location>
</feature>
<comment type="caution">
    <text evidence="2">The sequence shown here is derived from an EMBL/GenBank/DDBJ whole genome shotgun (WGS) entry which is preliminary data.</text>
</comment>
<dbReference type="EMBL" id="SNYA01000010">
    <property type="protein sequence ID" value="TDP89289.1"/>
    <property type="molecule type" value="Genomic_DNA"/>
</dbReference>
<keyword evidence="1" id="KW-1133">Transmembrane helix</keyword>
<dbReference type="OrthoDB" id="4990954at2"/>
<proteinExistence type="predicted"/>
<reference evidence="2 3" key="1">
    <citation type="submission" date="2019-03" db="EMBL/GenBank/DDBJ databases">
        <title>Genomic analyses of the natural microbiome of Caenorhabditis elegans.</title>
        <authorList>
            <person name="Samuel B."/>
        </authorList>
    </citation>
    <scope>NUCLEOTIDE SEQUENCE [LARGE SCALE GENOMIC DNA]</scope>
    <source>
        <strain evidence="2 3">JUb18</strain>
    </source>
</reference>
<keyword evidence="3" id="KW-1185">Reference proteome</keyword>
<feature type="transmembrane region" description="Helical" evidence="1">
    <location>
        <begin position="80"/>
        <end position="99"/>
    </location>
</feature>
<gene>
    <name evidence="2" type="ORF">EDF62_3372</name>
</gene>